<comment type="similarity">
    <text evidence="2">Belongs to the RNR ribonuclease family.</text>
</comment>
<evidence type="ECO:0000256" key="9">
    <source>
        <dbReference type="ARBA" id="ARBA00022884"/>
    </source>
</evidence>
<dbReference type="GO" id="GO:0000176">
    <property type="term" value="C:nuclear exosome (RNase complex)"/>
    <property type="evidence" value="ECO:0007669"/>
    <property type="project" value="UniProtKB-ARBA"/>
</dbReference>
<proteinExistence type="inferred from homology"/>
<dbReference type="Pfam" id="PF00773">
    <property type="entry name" value="RNB"/>
    <property type="match status" value="1"/>
</dbReference>
<dbReference type="Pfam" id="PF17849">
    <property type="entry name" value="OB_Dis3"/>
    <property type="match status" value="1"/>
</dbReference>
<evidence type="ECO:0000259" key="14">
    <source>
        <dbReference type="Pfam" id="PF17849"/>
    </source>
</evidence>
<keyword evidence="6" id="KW-0378">Hydrolase</keyword>
<evidence type="ECO:0000256" key="2">
    <source>
        <dbReference type="ARBA" id="ARBA00005785"/>
    </source>
</evidence>
<feature type="domain" description="CSD2" evidence="14">
    <location>
        <begin position="79"/>
        <end position="145"/>
    </location>
</feature>
<dbReference type="FunFam" id="2.40.50.700:FF:000001">
    <property type="entry name" value="Exosome complex exonuclease exoribonuclease (Rrp44)"/>
    <property type="match status" value="1"/>
</dbReference>
<evidence type="ECO:0000256" key="1">
    <source>
        <dbReference type="ARBA" id="ARBA00004123"/>
    </source>
</evidence>
<keyword evidence="16" id="KW-1185">Reference proteome</keyword>
<evidence type="ECO:0000256" key="6">
    <source>
        <dbReference type="ARBA" id="ARBA00022801"/>
    </source>
</evidence>
<evidence type="ECO:0000313" key="15">
    <source>
        <dbReference type="EMBL" id="GFR46925.1"/>
    </source>
</evidence>
<dbReference type="GO" id="GO:0003723">
    <property type="term" value="F:RNA binding"/>
    <property type="evidence" value="ECO:0007669"/>
    <property type="project" value="UniProtKB-KW"/>
</dbReference>
<dbReference type="GO" id="GO:0006364">
    <property type="term" value="P:rRNA processing"/>
    <property type="evidence" value="ECO:0007669"/>
    <property type="project" value="UniProtKB-KW"/>
</dbReference>
<dbReference type="InterPro" id="IPR001900">
    <property type="entry name" value="RNase_II/R"/>
</dbReference>
<dbReference type="InterPro" id="IPR050180">
    <property type="entry name" value="RNR_Ribonuclease"/>
</dbReference>
<keyword evidence="5" id="KW-0540">Nuclease</keyword>
<keyword evidence="9" id="KW-0694">RNA-binding</keyword>
<comment type="subcellular location">
    <subcellularLocation>
        <location evidence="1">Nucleus</location>
    </subcellularLocation>
</comment>
<evidence type="ECO:0000313" key="16">
    <source>
        <dbReference type="Proteomes" id="UP001054857"/>
    </source>
</evidence>
<sequence length="356" mass="37545">EEEEGALALAEAAAAGALSLPAAEVVAILHRDPRDIVVCLSHRDEVALRARMQQQQGAAVDGGGGGGPQQPQRRSELLLCLPLDRRLPPVAVVTRQGGALLGCRFVVRVDAWERHSRYPRGHMTRVLGRLNDLRAESEAVLVQCGIVNKPFCEAALAELPRISHPSDWRVPPAERAARRDLTGPDFFVVSIDPVGCTDVDDAMHVRFLEDPTTTPATTSSASSSFSTVPGVAATAAISNITTAAAAATVGKDSRLVDADTGAGGVSSSSSSSPGSSQLVEVGVHIADVSWFVPPGGMLDGEARERATSVYLVDRRLDMLPGLLSEQLASLREGVERLAVSVVWTLRRSRRSGSGSG</sequence>
<dbReference type="EMBL" id="BMAR01000016">
    <property type="protein sequence ID" value="GFR46925.1"/>
    <property type="molecule type" value="Genomic_DNA"/>
</dbReference>
<feature type="domain" description="RNB" evidence="13">
    <location>
        <begin position="179"/>
        <end position="347"/>
    </location>
</feature>
<dbReference type="InterPro" id="IPR012340">
    <property type="entry name" value="NA-bd_OB-fold"/>
</dbReference>
<accession>A0AAD3HNK7</accession>
<organism evidence="15 16">
    <name type="scientific">Astrephomene gubernaculifera</name>
    <dbReference type="NCBI Taxonomy" id="47775"/>
    <lineage>
        <taxon>Eukaryota</taxon>
        <taxon>Viridiplantae</taxon>
        <taxon>Chlorophyta</taxon>
        <taxon>core chlorophytes</taxon>
        <taxon>Chlorophyceae</taxon>
        <taxon>CS clade</taxon>
        <taxon>Chlamydomonadales</taxon>
        <taxon>Astrephomenaceae</taxon>
        <taxon>Astrephomene</taxon>
    </lineage>
</organism>
<dbReference type="GO" id="GO:0000956">
    <property type="term" value="P:nuclear-transcribed mRNA catabolic process"/>
    <property type="evidence" value="ECO:0007669"/>
    <property type="project" value="UniProtKB-ARBA"/>
</dbReference>
<evidence type="ECO:0000256" key="7">
    <source>
        <dbReference type="ARBA" id="ARBA00022835"/>
    </source>
</evidence>
<evidence type="ECO:0000256" key="12">
    <source>
        <dbReference type="SAM" id="MobiDB-lite"/>
    </source>
</evidence>
<dbReference type="Gene3D" id="2.40.50.700">
    <property type="match status" value="1"/>
</dbReference>
<keyword evidence="8" id="KW-0269">Exonuclease</keyword>
<keyword evidence="10" id="KW-0539">Nucleus</keyword>
<dbReference type="PANTHER" id="PTHR23355">
    <property type="entry name" value="RIBONUCLEASE"/>
    <property type="match status" value="1"/>
</dbReference>
<dbReference type="GO" id="GO:0000175">
    <property type="term" value="F:3'-5'-RNA exonuclease activity"/>
    <property type="evidence" value="ECO:0007669"/>
    <property type="project" value="TreeGrafter"/>
</dbReference>
<dbReference type="PANTHER" id="PTHR23355:SF30">
    <property type="entry name" value="DIS3-LIKE EXONUCLEASE 1"/>
    <property type="match status" value="1"/>
</dbReference>
<evidence type="ECO:0000256" key="11">
    <source>
        <dbReference type="ARBA" id="ARBA00077930"/>
    </source>
</evidence>
<evidence type="ECO:0000259" key="13">
    <source>
        <dbReference type="Pfam" id="PF00773"/>
    </source>
</evidence>
<protein>
    <recommendedName>
        <fullName evidence="3">DIS3-like exonuclease 1</fullName>
    </recommendedName>
    <alternativeName>
        <fullName evidence="11">Ribosomal RNA-processing protein 44</fullName>
    </alternativeName>
</protein>
<dbReference type="Proteomes" id="UP001054857">
    <property type="component" value="Unassembled WGS sequence"/>
</dbReference>
<comment type="caution">
    <text evidence="15">The sequence shown here is derived from an EMBL/GenBank/DDBJ whole genome shotgun (WGS) entry which is preliminary data.</text>
</comment>
<reference evidence="15 16" key="1">
    <citation type="journal article" date="2021" name="Sci. Rep.">
        <title>Genome sequencing of the multicellular alga Astrephomene provides insights into convergent evolution of germ-soma differentiation.</title>
        <authorList>
            <person name="Yamashita S."/>
            <person name="Yamamoto K."/>
            <person name="Matsuzaki R."/>
            <person name="Suzuki S."/>
            <person name="Yamaguchi H."/>
            <person name="Hirooka S."/>
            <person name="Minakuchi Y."/>
            <person name="Miyagishima S."/>
            <person name="Kawachi M."/>
            <person name="Toyoda A."/>
            <person name="Nozaki H."/>
        </authorList>
    </citation>
    <scope>NUCLEOTIDE SEQUENCE [LARGE SCALE GENOMIC DNA]</scope>
    <source>
        <strain evidence="15 16">NIES-4017</strain>
    </source>
</reference>
<gene>
    <name evidence="15" type="ORF">Agub_g8572</name>
</gene>
<name>A0AAD3HNK7_9CHLO</name>
<evidence type="ECO:0000256" key="10">
    <source>
        <dbReference type="ARBA" id="ARBA00023242"/>
    </source>
</evidence>
<dbReference type="SUPFAM" id="SSF50249">
    <property type="entry name" value="Nucleic acid-binding proteins"/>
    <property type="match status" value="2"/>
</dbReference>
<feature type="non-terminal residue" evidence="15">
    <location>
        <position position="356"/>
    </location>
</feature>
<evidence type="ECO:0000256" key="5">
    <source>
        <dbReference type="ARBA" id="ARBA00022722"/>
    </source>
</evidence>
<feature type="non-terminal residue" evidence="15">
    <location>
        <position position="1"/>
    </location>
</feature>
<feature type="region of interest" description="Disordered" evidence="12">
    <location>
        <begin position="52"/>
        <end position="72"/>
    </location>
</feature>
<keyword evidence="4" id="KW-0698">rRNA processing</keyword>
<evidence type="ECO:0000256" key="3">
    <source>
        <dbReference type="ARBA" id="ARBA00016366"/>
    </source>
</evidence>
<evidence type="ECO:0000256" key="8">
    <source>
        <dbReference type="ARBA" id="ARBA00022839"/>
    </source>
</evidence>
<dbReference type="AlphaFoldDB" id="A0AAD3HNK7"/>
<keyword evidence="7" id="KW-0271">Exosome</keyword>
<evidence type="ECO:0000256" key="4">
    <source>
        <dbReference type="ARBA" id="ARBA00022552"/>
    </source>
</evidence>
<dbReference type="InterPro" id="IPR041505">
    <property type="entry name" value="Dis3_CSD2"/>
</dbReference>